<sequence>MAILCLLLGHVPALNLQRNQSFAFSHCLRCRRDMIRSDGRGAAGDLASRWRRVPSGMRVRWARSVSGTGQPGSGAPDLLRIGAIALYWKAQDSLRPRPKRARILRLTAQ</sequence>
<dbReference type="EMBL" id="BNAQ01000005">
    <property type="protein sequence ID" value="GHH22458.1"/>
    <property type="molecule type" value="Genomic_DNA"/>
</dbReference>
<organism evidence="1 2">
    <name type="scientific">Sphingomonas glacialis</name>
    <dbReference type="NCBI Taxonomy" id="658225"/>
    <lineage>
        <taxon>Bacteria</taxon>
        <taxon>Pseudomonadati</taxon>
        <taxon>Pseudomonadota</taxon>
        <taxon>Alphaproteobacteria</taxon>
        <taxon>Sphingomonadales</taxon>
        <taxon>Sphingomonadaceae</taxon>
        <taxon>Sphingomonas</taxon>
    </lineage>
</organism>
<reference evidence="2" key="1">
    <citation type="journal article" date="2019" name="Int. J. Syst. Evol. Microbiol.">
        <title>The Global Catalogue of Microorganisms (GCM) 10K type strain sequencing project: providing services to taxonomists for standard genome sequencing and annotation.</title>
        <authorList>
            <consortium name="The Broad Institute Genomics Platform"/>
            <consortium name="The Broad Institute Genome Sequencing Center for Infectious Disease"/>
            <person name="Wu L."/>
            <person name="Ma J."/>
        </authorList>
    </citation>
    <scope>NUCLEOTIDE SEQUENCE [LARGE SCALE GENOMIC DNA]</scope>
    <source>
        <strain evidence="2">CGMCC 1.8957</strain>
    </source>
</reference>
<name>A0ABQ3LPG4_9SPHN</name>
<evidence type="ECO:0000313" key="2">
    <source>
        <dbReference type="Proteomes" id="UP000652430"/>
    </source>
</evidence>
<proteinExistence type="predicted"/>
<comment type="caution">
    <text evidence="1">The sequence shown here is derived from an EMBL/GenBank/DDBJ whole genome shotgun (WGS) entry which is preliminary data.</text>
</comment>
<evidence type="ECO:0000313" key="1">
    <source>
        <dbReference type="EMBL" id="GHH22458.1"/>
    </source>
</evidence>
<accession>A0ABQ3LPG4</accession>
<protein>
    <recommendedName>
        <fullName evidence="3">Secreted protein</fullName>
    </recommendedName>
</protein>
<dbReference type="Proteomes" id="UP000652430">
    <property type="component" value="Unassembled WGS sequence"/>
</dbReference>
<keyword evidence="2" id="KW-1185">Reference proteome</keyword>
<gene>
    <name evidence="1" type="ORF">GCM10008023_32510</name>
</gene>
<evidence type="ECO:0008006" key="3">
    <source>
        <dbReference type="Google" id="ProtNLM"/>
    </source>
</evidence>
<dbReference type="RefSeq" id="WP_189677101.1">
    <property type="nucleotide sequence ID" value="NZ_BNAQ01000005.1"/>
</dbReference>